<gene>
    <name evidence="2" type="ORF">CJOHNSTONI_LOCUS772</name>
</gene>
<dbReference type="Proteomes" id="UP000746747">
    <property type="component" value="Unassembled WGS sequence"/>
</dbReference>
<keyword evidence="3" id="KW-1185">Reference proteome</keyword>
<proteinExistence type="predicted"/>
<reference evidence="2" key="1">
    <citation type="submission" date="2021-09" db="EMBL/GenBank/DDBJ databases">
        <authorList>
            <consortium name="Pathogen Informatics"/>
        </authorList>
    </citation>
    <scope>NUCLEOTIDE SEQUENCE</scope>
</reference>
<evidence type="ECO:0000313" key="2">
    <source>
        <dbReference type="EMBL" id="CAG9530258.1"/>
    </source>
</evidence>
<accession>A0A8J2Q3F3</accession>
<sequence length="77" mass="8589">MKLNVKKNDASRKTILIVFPFFSLRDKKEKLTDNSGRSKMSPGPFSDNFGRPKMSPGPFSDNSGRSKMSPGPFSFLC</sequence>
<feature type="region of interest" description="Disordered" evidence="1">
    <location>
        <begin position="30"/>
        <end position="77"/>
    </location>
</feature>
<comment type="caution">
    <text evidence="2">The sequence shown here is derived from an EMBL/GenBank/DDBJ whole genome shotgun (WGS) entry which is preliminary data.</text>
</comment>
<protein>
    <submittedName>
        <fullName evidence="2">Uncharacterized protein</fullName>
    </submittedName>
</protein>
<evidence type="ECO:0000313" key="3">
    <source>
        <dbReference type="Proteomes" id="UP000746747"/>
    </source>
</evidence>
<organism evidence="2 3">
    <name type="scientific">Cercopithifilaria johnstoni</name>
    <dbReference type="NCBI Taxonomy" id="2874296"/>
    <lineage>
        <taxon>Eukaryota</taxon>
        <taxon>Metazoa</taxon>
        <taxon>Ecdysozoa</taxon>
        <taxon>Nematoda</taxon>
        <taxon>Chromadorea</taxon>
        <taxon>Rhabditida</taxon>
        <taxon>Spirurina</taxon>
        <taxon>Spiruromorpha</taxon>
        <taxon>Filarioidea</taxon>
        <taxon>Onchocercidae</taxon>
        <taxon>Cercopithifilaria</taxon>
    </lineage>
</organism>
<name>A0A8J2Q3F3_9BILA</name>
<dbReference type="AlphaFoldDB" id="A0A8J2Q3F3"/>
<dbReference type="EMBL" id="CAKAEH010000211">
    <property type="protein sequence ID" value="CAG9530258.1"/>
    <property type="molecule type" value="Genomic_DNA"/>
</dbReference>
<evidence type="ECO:0000256" key="1">
    <source>
        <dbReference type="SAM" id="MobiDB-lite"/>
    </source>
</evidence>